<comment type="pathway">
    <text evidence="7">Membrane lipid metabolism; glycerophospholipid metabolism.</text>
</comment>
<dbReference type="InterPro" id="IPR006109">
    <property type="entry name" value="G3P_DH_NAD-dep_C"/>
</dbReference>
<dbReference type="Pfam" id="PF07479">
    <property type="entry name" value="NAD_Gly3P_dh_C"/>
    <property type="match status" value="1"/>
</dbReference>
<dbReference type="Gene3D" id="1.10.1040.10">
    <property type="entry name" value="N-(1-d-carboxylethyl)-l-norvaline Dehydrogenase, domain 2"/>
    <property type="match status" value="1"/>
</dbReference>
<evidence type="ECO:0000313" key="15">
    <source>
        <dbReference type="EMBL" id="PIX88167.1"/>
    </source>
</evidence>
<feature type="binding site" evidence="7">
    <location>
        <position position="271"/>
    </location>
    <ligand>
        <name>NADPH</name>
        <dbReference type="ChEBI" id="CHEBI:57783"/>
    </ligand>
</feature>
<feature type="binding site" evidence="7">
    <location>
        <position position="124"/>
    </location>
    <ligand>
        <name>sn-glycerol 3-phosphate</name>
        <dbReference type="ChEBI" id="CHEBI:57597"/>
    </ligand>
</feature>
<evidence type="ECO:0000256" key="7">
    <source>
        <dbReference type="HAMAP-Rule" id="MF_00394"/>
    </source>
</evidence>
<evidence type="ECO:0000256" key="8">
    <source>
        <dbReference type="PIRSR" id="PIRSR000114-1"/>
    </source>
</evidence>
<feature type="binding site" evidence="10">
    <location>
        <position position="271"/>
    </location>
    <ligand>
        <name>NAD(+)</name>
        <dbReference type="ChEBI" id="CHEBI:57540"/>
    </ligand>
</feature>
<dbReference type="InterPro" id="IPR013328">
    <property type="entry name" value="6PGD_dom2"/>
</dbReference>
<feature type="binding site" evidence="7">
    <location>
        <position position="271"/>
    </location>
    <ligand>
        <name>sn-glycerol 3-phosphate</name>
        <dbReference type="ChEBI" id="CHEBI:57597"/>
    </ligand>
</feature>
<evidence type="ECO:0000259" key="13">
    <source>
        <dbReference type="Pfam" id="PF01210"/>
    </source>
</evidence>
<evidence type="ECO:0000313" key="16">
    <source>
        <dbReference type="Proteomes" id="UP000230064"/>
    </source>
</evidence>
<comment type="caution">
    <text evidence="7">Lacks conserved residue(s) required for the propagation of feature annotation.</text>
</comment>
<feature type="domain" description="Glycerol-3-phosphate dehydrogenase NAD-dependent N-terminal" evidence="13">
    <location>
        <begin position="3"/>
        <end position="176"/>
    </location>
</feature>
<dbReference type="UniPathway" id="UPA00940"/>
<evidence type="ECO:0000256" key="4">
    <source>
        <dbReference type="ARBA" id="ARBA00023098"/>
    </source>
</evidence>
<proteinExistence type="inferred from homology"/>
<feature type="binding site" evidence="7">
    <location>
        <position position="152"/>
    </location>
    <ligand>
        <name>sn-glycerol 3-phosphate</name>
        <dbReference type="ChEBI" id="CHEBI:57597"/>
    </ligand>
</feature>
<dbReference type="EC" id="1.1.1.94" evidence="7"/>
<feature type="binding site" evidence="9">
    <location>
        <position position="124"/>
    </location>
    <ligand>
        <name>substrate</name>
    </ligand>
</feature>
<comment type="catalytic activity">
    <reaction evidence="7">
        <text>sn-glycerol 3-phosphate + NAD(+) = dihydroxyacetone phosphate + NADH + H(+)</text>
        <dbReference type="Rhea" id="RHEA:11092"/>
        <dbReference type="ChEBI" id="CHEBI:15378"/>
        <dbReference type="ChEBI" id="CHEBI:57540"/>
        <dbReference type="ChEBI" id="CHEBI:57597"/>
        <dbReference type="ChEBI" id="CHEBI:57642"/>
        <dbReference type="ChEBI" id="CHEBI:57945"/>
        <dbReference type="EC" id="1.1.1.94"/>
    </reaction>
</comment>
<evidence type="ECO:0000256" key="3">
    <source>
        <dbReference type="ARBA" id="ARBA00023002"/>
    </source>
</evidence>
<evidence type="ECO:0000256" key="5">
    <source>
        <dbReference type="ARBA" id="ARBA00023209"/>
    </source>
</evidence>
<dbReference type="PRINTS" id="PR00077">
    <property type="entry name" value="GPDHDRGNASE"/>
</dbReference>
<dbReference type="GO" id="GO:0141153">
    <property type="term" value="F:glycerol-3-phosphate dehydrogenase (NADP+) activity"/>
    <property type="evidence" value="ECO:0007669"/>
    <property type="project" value="RHEA"/>
</dbReference>
<name>A0A2M7MEY2_9BACT</name>
<dbReference type="GO" id="GO:0046167">
    <property type="term" value="P:glycerol-3-phosphate biosynthetic process"/>
    <property type="evidence" value="ECO:0007669"/>
    <property type="project" value="UniProtKB-UniRule"/>
</dbReference>
<feature type="binding site" evidence="7">
    <location>
        <position position="156"/>
    </location>
    <ligand>
        <name>NADPH</name>
        <dbReference type="ChEBI" id="CHEBI:57783"/>
    </ligand>
</feature>
<comment type="similarity">
    <text evidence="1 7 11">Belongs to the NAD-dependent glycerol-3-phosphate dehydrogenase family.</text>
</comment>
<evidence type="ECO:0000256" key="12">
    <source>
        <dbReference type="RuleBase" id="RU000439"/>
    </source>
</evidence>
<keyword evidence="4 7" id="KW-0443">Lipid metabolism</keyword>
<dbReference type="AlphaFoldDB" id="A0A2M7MEY2"/>
<feature type="domain" description="Glycerol-3-phosphate dehydrogenase NAD-dependent C-terminal" evidence="14">
    <location>
        <begin position="196"/>
        <end position="337"/>
    </location>
</feature>
<feature type="binding site" evidence="7">
    <location>
        <position position="124"/>
    </location>
    <ligand>
        <name>NADPH</name>
        <dbReference type="ChEBI" id="CHEBI:57783"/>
    </ligand>
</feature>
<comment type="subcellular location">
    <subcellularLocation>
        <location evidence="7">Cytoplasm</location>
    </subcellularLocation>
</comment>
<dbReference type="InterPro" id="IPR008927">
    <property type="entry name" value="6-PGluconate_DH-like_C_sf"/>
</dbReference>
<feature type="active site" description="Proton acceptor" evidence="7 8">
    <location>
        <position position="207"/>
    </location>
</feature>
<keyword evidence="7 10" id="KW-0520">NAD</keyword>
<dbReference type="GO" id="GO:0046168">
    <property type="term" value="P:glycerol-3-phosphate catabolic process"/>
    <property type="evidence" value="ECO:0007669"/>
    <property type="project" value="InterPro"/>
</dbReference>
<feature type="binding site" evidence="7">
    <location>
        <position position="12"/>
    </location>
    <ligand>
        <name>NADPH</name>
        <dbReference type="ChEBI" id="CHEBI:57783"/>
    </ligand>
</feature>
<keyword evidence="7" id="KW-0963">Cytoplasm</keyword>
<comment type="caution">
    <text evidence="15">The sequence shown here is derived from an EMBL/GenBank/DDBJ whole genome shotgun (WGS) entry which is preliminary data.</text>
</comment>
<evidence type="ECO:0000256" key="1">
    <source>
        <dbReference type="ARBA" id="ARBA00011009"/>
    </source>
</evidence>
<evidence type="ECO:0000259" key="14">
    <source>
        <dbReference type="Pfam" id="PF07479"/>
    </source>
</evidence>
<keyword evidence="2 7" id="KW-0444">Lipid biosynthesis</keyword>
<sequence length="347" mass="38592">MKKVAILEPGAWGTTLGILLNRKGDETKVSSSPFANARVNEVSFWYDNPGLALKIERVRENEKLPGIRIPKKIFISSDLGKVIENANLIIVASPSFNFRKTLTYLKKSIGDTYGNYPPLLGIAKGIERETLKLPSQIVGEIFGKIPYAHLSGPGFAREIIKGKPAKEVIASKSKKFLKQLKELFKIKPLEISTTADLIGVQLAGALKNALAIGISLVEAEYQNSKMSKDLIRLGLKEMIKLGQKMGAKKETFLGPVGRGDLILTSTNPLSRNFQFGQNILLDVNKMRREIIERKITVEGFDNAQAFYKLGKIHKLDLPMINEIYKVIYEKTSPGRMVKNLIGLIKQN</sequence>
<evidence type="ECO:0000256" key="9">
    <source>
        <dbReference type="PIRSR" id="PIRSR000114-2"/>
    </source>
</evidence>
<dbReference type="SUPFAM" id="SSF48179">
    <property type="entry name" value="6-phosphogluconate dehydrogenase C-terminal domain-like"/>
    <property type="match status" value="1"/>
</dbReference>
<organism evidence="15 16">
    <name type="scientific">Candidatus Nealsonbacteria bacterium CG_4_10_14_3_um_filter_36_16</name>
    <dbReference type="NCBI Taxonomy" id="1974685"/>
    <lineage>
        <taxon>Bacteria</taxon>
        <taxon>Candidatus Nealsoniibacteriota</taxon>
    </lineage>
</organism>
<keyword evidence="7" id="KW-0547">Nucleotide-binding</keyword>
<dbReference type="PANTHER" id="PTHR11728:SF1">
    <property type="entry name" value="GLYCEROL-3-PHOSPHATE DEHYDROGENASE [NAD(+)] 2, CHLOROPLASTIC"/>
    <property type="match status" value="1"/>
</dbReference>
<dbReference type="GO" id="GO:0005975">
    <property type="term" value="P:carbohydrate metabolic process"/>
    <property type="evidence" value="ECO:0007669"/>
    <property type="project" value="InterPro"/>
</dbReference>
<feature type="binding site" evidence="7">
    <location>
        <position position="260"/>
    </location>
    <ligand>
        <name>sn-glycerol 3-phosphate</name>
        <dbReference type="ChEBI" id="CHEBI:57597"/>
    </ligand>
</feature>
<evidence type="ECO:0000256" key="6">
    <source>
        <dbReference type="ARBA" id="ARBA00023264"/>
    </source>
</evidence>
<feature type="binding site" evidence="7">
    <location>
        <position position="272"/>
    </location>
    <ligand>
        <name>sn-glycerol 3-phosphate</name>
        <dbReference type="ChEBI" id="CHEBI:57597"/>
    </ligand>
</feature>
<dbReference type="GO" id="GO:0051287">
    <property type="term" value="F:NAD binding"/>
    <property type="evidence" value="ECO:0007669"/>
    <property type="project" value="InterPro"/>
</dbReference>
<keyword evidence="7" id="KW-0521">NADP</keyword>
<feature type="binding site" evidence="7">
    <location>
        <position position="207"/>
    </location>
    <ligand>
        <name>sn-glycerol 3-phosphate</name>
        <dbReference type="ChEBI" id="CHEBI:57597"/>
    </ligand>
</feature>
<evidence type="ECO:0000256" key="2">
    <source>
        <dbReference type="ARBA" id="ARBA00022516"/>
    </source>
</evidence>
<dbReference type="InterPro" id="IPR006168">
    <property type="entry name" value="G3P_DH_NAD-dep"/>
</dbReference>
<evidence type="ECO:0000256" key="10">
    <source>
        <dbReference type="PIRSR" id="PIRSR000114-3"/>
    </source>
</evidence>
<dbReference type="Pfam" id="PF01210">
    <property type="entry name" value="NAD_Gly3P_dh_N"/>
    <property type="match status" value="1"/>
</dbReference>
<dbReference type="NCBIfam" id="NF000940">
    <property type="entry name" value="PRK00094.1-2"/>
    <property type="match status" value="1"/>
</dbReference>
<dbReference type="SUPFAM" id="SSF51735">
    <property type="entry name" value="NAD(P)-binding Rossmann-fold domains"/>
    <property type="match status" value="1"/>
</dbReference>
<dbReference type="Proteomes" id="UP000230064">
    <property type="component" value="Unassembled WGS sequence"/>
</dbReference>
<feature type="binding site" evidence="7">
    <location>
        <position position="298"/>
    </location>
    <ligand>
        <name>NADPH</name>
        <dbReference type="ChEBI" id="CHEBI:57783"/>
    </ligand>
</feature>
<keyword evidence="5 7" id="KW-0594">Phospholipid biosynthesis</keyword>
<feature type="binding site" evidence="9">
    <location>
        <begin position="271"/>
        <end position="272"/>
    </location>
    <ligand>
        <name>substrate</name>
    </ligand>
</feature>
<dbReference type="GO" id="GO:0005829">
    <property type="term" value="C:cytosol"/>
    <property type="evidence" value="ECO:0007669"/>
    <property type="project" value="TreeGrafter"/>
</dbReference>
<dbReference type="GO" id="GO:0006650">
    <property type="term" value="P:glycerophospholipid metabolic process"/>
    <property type="evidence" value="ECO:0007669"/>
    <property type="project" value="UniProtKB-UniRule"/>
</dbReference>
<feature type="binding site" evidence="10">
    <location>
        <position position="156"/>
    </location>
    <ligand>
        <name>NAD(+)</name>
        <dbReference type="ChEBI" id="CHEBI:57540"/>
    </ligand>
</feature>
<reference evidence="16" key="1">
    <citation type="submission" date="2017-09" db="EMBL/GenBank/DDBJ databases">
        <title>Depth-based differentiation of microbial function through sediment-hosted aquifers and enrichment of novel symbionts in the deep terrestrial subsurface.</title>
        <authorList>
            <person name="Probst A.J."/>
            <person name="Ladd B."/>
            <person name="Jarett J.K."/>
            <person name="Geller-Mcgrath D.E."/>
            <person name="Sieber C.M.K."/>
            <person name="Emerson J.B."/>
            <person name="Anantharaman K."/>
            <person name="Thomas B.C."/>
            <person name="Malmstrom R."/>
            <person name="Stieglmeier M."/>
            <person name="Klingl A."/>
            <person name="Woyke T."/>
            <person name="Ryan C.M."/>
            <person name="Banfield J.F."/>
        </authorList>
    </citation>
    <scope>NUCLEOTIDE SEQUENCE [LARGE SCALE GENOMIC DNA]</scope>
</reference>
<comment type="catalytic activity">
    <reaction evidence="7 12">
        <text>sn-glycerol 3-phosphate + NADP(+) = dihydroxyacetone phosphate + NADPH + H(+)</text>
        <dbReference type="Rhea" id="RHEA:11096"/>
        <dbReference type="ChEBI" id="CHEBI:15378"/>
        <dbReference type="ChEBI" id="CHEBI:57597"/>
        <dbReference type="ChEBI" id="CHEBI:57642"/>
        <dbReference type="ChEBI" id="CHEBI:57783"/>
        <dbReference type="ChEBI" id="CHEBI:58349"/>
        <dbReference type="EC" id="1.1.1.94"/>
    </reaction>
</comment>
<keyword evidence="6 7" id="KW-1208">Phospholipid metabolism</keyword>
<dbReference type="EMBL" id="PFJR01000037">
    <property type="protein sequence ID" value="PIX88167.1"/>
    <property type="molecule type" value="Genomic_DNA"/>
</dbReference>
<keyword evidence="3 7" id="KW-0560">Oxidoreductase</keyword>
<accession>A0A2M7MEY2</accession>
<comment type="function">
    <text evidence="7">Catalyzes the reduction of the glycolytic intermediate dihydroxyacetone phosphate (DHAP) to sn-glycerol 3-phosphate (G3P), the key precursor for phospholipid synthesis.</text>
</comment>
<dbReference type="Gene3D" id="3.40.50.720">
    <property type="entry name" value="NAD(P)-binding Rossmann-like Domain"/>
    <property type="match status" value="1"/>
</dbReference>
<dbReference type="InterPro" id="IPR011128">
    <property type="entry name" value="G3P_DH_NAD-dep_N"/>
</dbReference>
<dbReference type="HAMAP" id="MF_00394">
    <property type="entry name" value="NAD_Glyc3P_dehydrog"/>
    <property type="match status" value="1"/>
</dbReference>
<evidence type="ECO:0000256" key="11">
    <source>
        <dbReference type="RuleBase" id="RU000437"/>
    </source>
</evidence>
<gene>
    <name evidence="7" type="primary">gpsA</name>
    <name evidence="15" type="ORF">COZ30_01560</name>
</gene>
<dbReference type="PIRSF" id="PIRSF000114">
    <property type="entry name" value="Glycerol-3-P_dh"/>
    <property type="match status" value="1"/>
</dbReference>
<dbReference type="GO" id="GO:0008654">
    <property type="term" value="P:phospholipid biosynthetic process"/>
    <property type="evidence" value="ECO:0007669"/>
    <property type="project" value="UniProtKB-KW"/>
</dbReference>
<dbReference type="GO" id="GO:0141152">
    <property type="term" value="F:glycerol-3-phosphate dehydrogenase (NAD+) activity"/>
    <property type="evidence" value="ECO:0007669"/>
    <property type="project" value="RHEA"/>
</dbReference>
<dbReference type="PANTHER" id="PTHR11728">
    <property type="entry name" value="GLYCEROL-3-PHOSPHATE DEHYDROGENASE"/>
    <property type="match status" value="1"/>
</dbReference>
<dbReference type="InterPro" id="IPR036291">
    <property type="entry name" value="NAD(P)-bd_dom_sf"/>
</dbReference>
<protein>
    <recommendedName>
        <fullName evidence="7">Glycerol-3-phosphate dehydrogenase [NAD(P)+]</fullName>
        <ecNumber evidence="7">1.1.1.94</ecNumber>
    </recommendedName>
    <alternativeName>
        <fullName evidence="7">NAD(P)(+)-dependent glycerol-3-phosphate dehydrogenase</fullName>
    </alternativeName>
    <alternativeName>
        <fullName evidence="7">NAD(P)H-dependent dihydroxyacetone-phosphate reductase</fullName>
    </alternativeName>
</protein>
<feature type="binding site" evidence="7">
    <location>
        <position position="270"/>
    </location>
    <ligand>
        <name>sn-glycerol 3-phosphate</name>
        <dbReference type="ChEBI" id="CHEBI:57597"/>
    </ligand>
</feature>